<reference evidence="2 3" key="1">
    <citation type="submission" date="2021-01" db="EMBL/GenBank/DDBJ databases">
        <title>Chryseolinea sp. Jin1 Genome sequencing and assembly.</title>
        <authorList>
            <person name="Kim I."/>
        </authorList>
    </citation>
    <scope>NUCLEOTIDE SEQUENCE [LARGE SCALE GENOMIC DNA]</scope>
    <source>
        <strain evidence="2 3">Jin1</strain>
    </source>
</reference>
<protein>
    <recommendedName>
        <fullName evidence="4">RHS repeat protein</fullName>
    </recommendedName>
</protein>
<feature type="chain" id="PRO_5047250349" description="RHS repeat protein" evidence="1">
    <location>
        <begin position="21"/>
        <end position="1194"/>
    </location>
</feature>
<accession>A0ABS1L1L4</accession>
<dbReference type="RefSeq" id="WP_202016084.1">
    <property type="nucleotide sequence ID" value="NZ_JAERRB010000017.1"/>
</dbReference>
<evidence type="ECO:0000313" key="3">
    <source>
        <dbReference type="Proteomes" id="UP000613030"/>
    </source>
</evidence>
<feature type="signal peptide" evidence="1">
    <location>
        <begin position="1"/>
        <end position="20"/>
    </location>
</feature>
<organism evidence="2 3">
    <name type="scientific">Chryseolinea lacunae</name>
    <dbReference type="NCBI Taxonomy" id="2801331"/>
    <lineage>
        <taxon>Bacteria</taxon>
        <taxon>Pseudomonadati</taxon>
        <taxon>Bacteroidota</taxon>
        <taxon>Cytophagia</taxon>
        <taxon>Cytophagales</taxon>
        <taxon>Fulvivirgaceae</taxon>
        <taxon>Chryseolinea</taxon>
    </lineage>
</organism>
<evidence type="ECO:0000313" key="2">
    <source>
        <dbReference type="EMBL" id="MBL0745585.1"/>
    </source>
</evidence>
<sequence>MRKLFLSGIAMWLALSQVVAQTVSQQDAVNKLMPRPLPPSPNVASLGKFGDYQVSHFSGLPQISIPLYEVKSGALTLPITLNYHAAGFKPTDVSGWVGLGWALSAGGQISASVKGMTDSEYFYYYPLKSDASTCTDFEYLKSVANGSMDTEPDVYGYSYPGGSGKAMFLNTAAYDQGKPKLNNGLAFLIPYAPIVLKQTVPGTQFELTDAAGNLFRYGMDKRNRKPTENTVTYTGGQQSHATTAYYMTDMIAPNTRDNISMTYQDVGDARMKDLTYAYIITDNCQSVPGTGGTGGPSLKPCPTQLYTPQKTTIDITAGQIGVDSIKFKTGLVRFFLGTTRLDVNPLDARPLKFLDRIEIYGLIAGTYTLQKIVKFSYSYFKNPGGQNTALKLDAVSFQDNAGVVVQRYKLSYTTNTFSWTAGTDATLNGRDLWGYYNGASNTDLLLPRTVDYQDVLGAPTTKTFGGATNRAVNETLMKEGVLSRIDFPTGGYTKFDYEANRYLNGSTPTLTGGLRVTAITSAESLTAPATVKAYKYGASESGYGTPNFSDYQYTYFTEQAWHEEACVPQDAYLTYRLRTYQSNSSFYQDAFDAAPVLYSSVTEYLQNGSNGKLGKTIYSYNSVTDPADQLVQGSNKYYHNSYAWKRGQLTSKIVYDSLGAIVYSQSTTYTPYQETANTVGLGVFRFSPRADEVCFADICSSSNRYYTQTFKTQAFIQSTGVFLPTTISEKTYMNGNVNRFVEKVTVKTYELANYQVTNVTTTQGNGYEQRVVVNRYPFQMQPMNESATSGTAKGIAMMRRKHIVGVPLESYSYLQKNDNSNQRVVSGQVTIFRQHTADTSFVVTDKIYLWESDTAISKSSYVQVSINAAKNGVTMDGGYKQRLSLLSYDYDGNLQMAQKDNNQIVSYLYGYNGSVPIAEVVNAQNTQYKIVTTKIPSTGSLAISPGTSSANTYTATYNFKIDYAGPVTLKLGVPGSVSTNFNCTGAGSANGLLPTGACGAGTYTMNGAAVGDSYLTVTVYDAPGTPGGVGACGEIIYPKYTTRTDVYGTIEFLAESFEENTTTGVVRNASVAHSGEAYFSGDYTVAFTKPNARSYYLDYYYLDASNKWVYIQKVYSSTSMILSEGSAIDDVRIYPQDAQINTYTYIPNVGTTSTIDPNGKGLFYSYDTFGRLKLTRDTNFNILKMYDYYYRYQP</sequence>
<keyword evidence="3" id="KW-1185">Reference proteome</keyword>
<evidence type="ECO:0000256" key="1">
    <source>
        <dbReference type="SAM" id="SignalP"/>
    </source>
</evidence>
<name>A0ABS1L1L4_9BACT</name>
<gene>
    <name evidence="2" type="ORF">JI741_30415</name>
</gene>
<dbReference type="EMBL" id="JAERRB010000017">
    <property type="protein sequence ID" value="MBL0745585.1"/>
    <property type="molecule type" value="Genomic_DNA"/>
</dbReference>
<keyword evidence="1" id="KW-0732">Signal</keyword>
<evidence type="ECO:0008006" key="4">
    <source>
        <dbReference type="Google" id="ProtNLM"/>
    </source>
</evidence>
<dbReference type="Proteomes" id="UP000613030">
    <property type="component" value="Unassembled WGS sequence"/>
</dbReference>
<proteinExistence type="predicted"/>
<comment type="caution">
    <text evidence="2">The sequence shown here is derived from an EMBL/GenBank/DDBJ whole genome shotgun (WGS) entry which is preliminary data.</text>
</comment>